<protein>
    <submittedName>
        <fullName evidence="1">Uncharacterized protein</fullName>
    </submittedName>
</protein>
<dbReference type="EMBL" id="JAABFR010002631">
    <property type="protein sequence ID" value="MBD4340464.1"/>
    <property type="molecule type" value="Genomic_DNA"/>
</dbReference>
<gene>
    <name evidence="1" type="ORF">GUH15_31375</name>
</gene>
<sequence length="70" mass="7743">MDTDKAEAPYIVVRMTGGQIEDDDSPQTVDFSLIVCAYDTGLDREGWQDVANIKEDIIQRVCKAPYFGGA</sequence>
<comment type="caution">
    <text evidence="1">The sequence shown here is derived from an EMBL/GenBank/DDBJ whole genome shotgun (WGS) entry which is preliminary data.</text>
</comment>
<organism evidence="1 2">
    <name type="scientific">Xanthomonas citri pv. citri</name>
    <dbReference type="NCBI Taxonomy" id="611301"/>
    <lineage>
        <taxon>Bacteria</taxon>
        <taxon>Pseudomonadati</taxon>
        <taxon>Pseudomonadota</taxon>
        <taxon>Gammaproteobacteria</taxon>
        <taxon>Lysobacterales</taxon>
        <taxon>Lysobacteraceae</taxon>
        <taxon>Xanthomonas</taxon>
    </lineage>
</organism>
<proteinExistence type="predicted"/>
<dbReference type="AlphaFoldDB" id="A0A8I0L770"/>
<accession>A0A8I0L770</accession>
<dbReference type="Proteomes" id="UP000653002">
    <property type="component" value="Unassembled WGS sequence"/>
</dbReference>
<feature type="non-terminal residue" evidence="1">
    <location>
        <position position="70"/>
    </location>
</feature>
<name>A0A8I0L770_XANCI</name>
<evidence type="ECO:0000313" key="2">
    <source>
        <dbReference type="Proteomes" id="UP000653002"/>
    </source>
</evidence>
<reference evidence="1" key="1">
    <citation type="submission" date="2020-01" db="EMBL/GenBank/DDBJ databases">
        <authorList>
            <person name="Richard D."/>
        </authorList>
    </citation>
    <scope>NUCLEOTIDE SEQUENCE</scope>
    <source>
        <strain evidence="1">JP541</strain>
    </source>
</reference>
<evidence type="ECO:0000313" key="1">
    <source>
        <dbReference type="EMBL" id="MBD4340464.1"/>
    </source>
</evidence>